<dbReference type="SUPFAM" id="SSF56112">
    <property type="entry name" value="Protein kinase-like (PK-like)"/>
    <property type="match status" value="1"/>
</dbReference>
<dbReference type="InterPro" id="IPR032675">
    <property type="entry name" value="LRR_dom_sf"/>
</dbReference>
<keyword evidence="20" id="KW-1185">Reference proteome</keyword>
<sequence length="950" mass="102897">MRYPVPHFVSIVVLLLLLIPCISQSLDAPLSEDLLGLIVFKSDLADPFSKLASWDEDDDDPCGWDGVSCNPRARRVVELSLSGFSLSGKLNRGLLQLQALRKLSLARNNFSGALNPRLAQMESLWSVDLSENALSGPIPDEFFAQCRSIRALNLAKNGFFGQIPGSLGSCSTLVALNLSSNRLSGALPSSLWSLYGLRSLDLSDNSLAGEIPWGVNRLYNLRSISLRGNRLNGKVPEDIGGCLQLKSIDFGVNLLYGNIPESMRNLSLCSYLSLGSNSLAGEVPSWIGDLRSLVSLDLSNNGFSGSVPDSVGNLIFLKRLDFSANRLGGSLPESMGNCRSLIEVDFNWNSLMGNLPKWVFKLGLQRISLSGNQMTGAIEVPSNTQQSLTILDLSSNAFYGGIPINFASIYGLKLLNLSFNSLSGSIPVSIGDLKSLEVLDLKKSKLTGEIPTQIGNCSLLTSLILSQNNLTGPIPAAMANLTNIQIIDLSFNNLTGPIPKKFSDIPHLISFNISHNLFSGDLPSGNFFNTIPPSSVSDNPGICGGVVNKSCPGVLPKPIVLNPNSSSANSNSSNPVFSSDFLKHKKIIFSISVLIAIGAAALIAIGVITITILNIRVRSAAARSAAALALVDDYYSRSPSHDSNSGKLVMFSSNDPDFNFGDHAILNKNCELGRGGFGTVYKTILKDGRNMAIKKLTVSSLVKSQEDFEREVKKLGKLRHPNLVTLEGYYWTPSLQLLMYEFIPGGSLYKHLHESSGLIHLSWQERFDTILGIARSLAHLHRMNVIHYNLKSSNILIDGSGEAKVADYGLAKLLPTLDRYVLSSKVQSALGYMAPEFALKTVKITEKCDVYGFGVLVLEIVTGRRPVEYLEDDVVVLCDVVRGALEGGRAEGCMDERLGGKFPVEEAVPVVKLGLICTSQVPSNRPEMTEVVKILEMIRCPQDSLEEELG</sequence>
<dbReference type="GO" id="GO:0009742">
    <property type="term" value="P:brassinosteroid mediated signaling pathway"/>
    <property type="evidence" value="ECO:0007669"/>
    <property type="project" value="UniProtKB-KW"/>
</dbReference>
<proteinExistence type="inferred from homology"/>
<dbReference type="Proteomes" id="UP000515123">
    <property type="component" value="Linkage group 23"/>
</dbReference>
<keyword evidence="6" id="KW-1070">Brassinosteroid signaling pathway</keyword>
<dbReference type="PANTHER" id="PTHR48056">
    <property type="entry name" value="LRR RECEPTOR-LIKE SERINE/THREONINE-PROTEIN KINASE-RELATED"/>
    <property type="match status" value="1"/>
</dbReference>
<keyword evidence="8 18" id="KW-0732">Signal</keyword>
<gene>
    <name evidence="21" type="primary">LOC109727790</name>
</gene>
<keyword evidence="9" id="KW-0677">Repeat</keyword>
<dbReference type="SMART" id="SM00369">
    <property type="entry name" value="LRR_TYP"/>
    <property type="match status" value="7"/>
</dbReference>
<dbReference type="SUPFAM" id="SSF52058">
    <property type="entry name" value="L domain-like"/>
    <property type="match status" value="2"/>
</dbReference>
<evidence type="ECO:0000256" key="18">
    <source>
        <dbReference type="SAM" id="SignalP"/>
    </source>
</evidence>
<keyword evidence="15" id="KW-0325">Glycoprotein</keyword>
<evidence type="ECO:0000256" key="4">
    <source>
        <dbReference type="ARBA" id="ARBA00022475"/>
    </source>
</evidence>
<evidence type="ECO:0000256" key="11">
    <source>
        <dbReference type="ARBA" id="ARBA00022840"/>
    </source>
</evidence>
<keyword evidence="11 16" id="KW-0067">ATP-binding</keyword>
<evidence type="ECO:0000313" key="20">
    <source>
        <dbReference type="Proteomes" id="UP000515123"/>
    </source>
</evidence>
<dbReference type="GeneID" id="109727790"/>
<keyword evidence="7 17" id="KW-0812">Transmembrane</keyword>
<evidence type="ECO:0000256" key="1">
    <source>
        <dbReference type="ARBA" id="ARBA00004162"/>
    </source>
</evidence>
<dbReference type="PANTHER" id="PTHR48056:SF51">
    <property type="entry name" value="LRR RECEPTOR-LIKE SERINE_THREONINE-PROTEIN KINASE IRK-RELATED"/>
    <property type="match status" value="1"/>
</dbReference>
<keyword evidence="10 16" id="KW-0547">Nucleotide-binding</keyword>
<dbReference type="RefSeq" id="XP_020113558.1">
    <property type="nucleotide sequence ID" value="XM_020257969.1"/>
</dbReference>
<dbReference type="InterPro" id="IPR003591">
    <property type="entry name" value="Leu-rich_rpt_typical-subtyp"/>
</dbReference>
<dbReference type="GO" id="GO:0004672">
    <property type="term" value="F:protein kinase activity"/>
    <property type="evidence" value="ECO:0007669"/>
    <property type="project" value="InterPro"/>
</dbReference>
<evidence type="ECO:0000256" key="9">
    <source>
        <dbReference type="ARBA" id="ARBA00022737"/>
    </source>
</evidence>
<protein>
    <submittedName>
        <fullName evidence="21">Probable LRR receptor-like serine/threonine-protein kinase IRK</fullName>
    </submittedName>
</protein>
<keyword evidence="13 17" id="KW-0472">Membrane</keyword>
<evidence type="ECO:0000256" key="12">
    <source>
        <dbReference type="ARBA" id="ARBA00022989"/>
    </source>
</evidence>
<dbReference type="PROSITE" id="PS50011">
    <property type="entry name" value="PROTEIN_KINASE_DOM"/>
    <property type="match status" value="1"/>
</dbReference>
<dbReference type="GO" id="GO:0005524">
    <property type="term" value="F:ATP binding"/>
    <property type="evidence" value="ECO:0007669"/>
    <property type="project" value="UniProtKB-UniRule"/>
</dbReference>
<feature type="transmembrane region" description="Helical" evidence="17">
    <location>
        <begin position="587"/>
        <end position="613"/>
    </location>
</feature>
<evidence type="ECO:0000256" key="3">
    <source>
        <dbReference type="ARBA" id="ARBA00009592"/>
    </source>
</evidence>
<reference evidence="20" key="1">
    <citation type="journal article" date="2015" name="Nat. Genet.">
        <title>The pineapple genome and the evolution of CAM photosynthesis.</title>
        <authorList>
            <person name="Ming R."/>
            <person name="VanBuren R."/>
            <person name="Wai C.M."/>
            <person name="Tang H."/>
            <person name="Schatz M.C."/>
            <person name="Bowers J.E."/>
            <person name="Lyons E."/>
            <person name="Wang M.L."/>
            <person name="Chen J."/>
            <person name="Biggers E."/>
            <person name="Zhang J."/>
            <person name="Huang L."/>
            <person name="Zhang L."/>
            <person name="Miao W."/>
            <person name="Zhang J."/>
            <person name="Ye Z."/>
            <person name="Miao C."/>
            <person name="Lin Z."/>
            <person name="Wang H."/>
            <person name="Zhou H."/>
            <person name="Yim W.C."/>
            <person name="Priest H.D."/>
            <person name="Zheng C."/>
            <person name="Woodhouse M."/>
            <person name="Edger P.P."/>
            <person name="Guyot R."/>
            <person name="Guo H.B."/>
            <person name="Guo H."/>
            <person name="Zheng G."/>
            <person name="Singh R."/>
            <person name="Sharma A."/>
            <person name="Min X."/>
            <person name="Zheng Y."/>
            <person name="Lee H."/>
            <person name="Gurtowski J."/>
            <person name="Sedlazeck F.J."/>
            <person name="Harkess A."/>
            <person name="McKain M.R."/>
            <person name="Liao Z."/>
            <person name="Fang J."/>
            <person name="Liu J."/>
            <person name="Zhang X."/>
            <person name="Zhang Q."/>
            <person name="Hu W."/>
            <person name="Qin Y."/>
            <person name="Wang K."/>
            <person name="Chen L.Y."/>
            <person name="Shirley N."/>
            <person name="Lin Y.R."/>
            <person name="Liu L.Y."/>
            <person name="Hernandez A.G."/>
            <person name="Wright C.L."/>
            <person name="Bulone V."/>
            <person name="Tuskan G.A."/>
            <person name="Heath K."/>
            <person name="Zee F."/>
            <person name="Moore P.H."/>
            <person name="Sunkar R."/>
            <person name="Leebens-Mack J.H."/>
            <person name="Mockler T."/>
            <person name="Bennetzen J.L."/>
            <person name="Freeling M."/>
            <person name="Sankoff D."/>
            <person name="Paterson A.H."/>
            <person name="Zhu X."/>
            <person name="Yang X."/>
            <person name="Smith J.A."/>
            <person name="Cushman J.C."/>
            <person name="Paull R.E."/>
            <person name="Yu Q."/>
        </authorList>
    </citation>
    <scope>NUCLEOTIDE SEQUENCE [LARGE SCALE GENOMIC DNA]</scope>
    <source>
        <strain evidence="20">cv. F153</strain>
    </source>
</reference>
<evidence type="ECO:0000256" key="2">
    <source>
        <dbReference type="ARBA" id="ARBA00004479"/>
    </source>
</evidence>
<feature type="binding site" evidence="16">
    <location>
        <position position="695"/>
    </location>
    <ligand>
        <name>ATP</name>
        <dbReference type="ChEBI" id="CHEBI:30616"/>
    </ligand>
</feature>
<keyword evidence="5" id="KW-0433">Leucine-rich repeat</keyword>
<dbReference type="FunFam" id="3.80.10.10:FF:000111">
    <property type="entry name" value="LRR receptor-like serine/threonine-protein kinase ERECTA"/>
    <property type="match status" value="1"/>
</dbReference>
<dbReference type="AlphaFoldDB" id="A0A6P5HEU2"/>
<dbReference type="InterPro" id="IPR011009">
    <property type="entry name" value="Kinase-like_dom_sf"/>
</dbReference>
<evidence type="ECO:0000256" key="6">
    <source>
        <dbReference type="ARBA" id="ARBA00022626"/>
    </source>
</evidence>
<comment type="subcellular location">
    <subcellularLocation>
        <location evidence="1">Cell membrane</location>
        <topology evidence="1">Single-pass membrane protein</topology>
    </subcellularLocation>
    <subcellularLocation>
        <location evidence="2">Membrane</location>
        <topology evidence="2">Single-pass type I membrane protein</topology>
    </subcellularLocation>
</comment>
<dbReference type="InterPro" id="IPR013210">
    <property type="entry name" value="LRR_N_plant-typ"/>
</dbReference>
<dbReference type="FunFam" id="1.10.510.10:FF:000267">
    <property type="entry name" value="probable LRR receptor-like serine/threonine-protein kinase IRK"/>
    <property type="match status" value="1"/>
</dbReference>
<evidence type="ECO:0000256" key="14">
    <source>
        <dbReference type="ARBA" id="ARBA00023170"/>
    </source>
</evidence>
<dbReference type="InterPro" id="IPR001611">
    <property type="entry name" value="Leu-rich_rpt"/>
</dbReference>
<evidence type="ECO:0000313" key="21">
    <source>
        <dbReference type="RefSeq" id="XP_020113558.1"/>
    </source>
</evidence>
<evidence type="ECO:0000256" key="7">
    <source>
        <dbReference type="ARBA" id="ARBA00022692"/>
    </source>
</evidence>
<evidence type="ECO:0000256" key="5">
    <source>
        <dbReference type="ARBA" id="ARBA00022614"/>
    </source>
</evidence>
<dbReference type="FunFam" id="3.30.200.20:FF:000295">
    <property type="entry name" value="probable LRR receptor-like serine/threonine-protein kinase IRK"/>
    <property type="match status" value="1"/>
</dbReference>
<evidence type="ECO:0000259" key="19">
    <source>
        <dbReference type="PROSITE" id="PS50011"/>
    </source>
</evidence>
<dbReference type="Pfam" id="PF08263">
    <property type="entry name" value="LRRNT_2"/>
    <property type="match status" value="1"/>
</dbReference>
<dbReference type="InterPro" id="IPR017441">
    <property type="entry name" value="Protein_kinase_ATP_BS"/>
</dbReference>
<feature type="domain" description="Protein kinase" evidence="19">
    <location>
        <begin position="666"/>
        <end position="938"/>
    </location>
</feature>
<dbReference type="OrthoDB" id="676979at2759"/>
<dbReference type="Pfam" id="PF07714">
    <property type="entry name" value="PK_Tyr_Ser-Thr"/>
    <property type="match status" value="1"/>
</dbReference>
<dbReference type="Pfam" id="PF13855">
    <property type="entry name" value="LRR_8"/>
    <property type="match status" value="2"/>
</dbReference>
<dbReference type="GO" id="GO:0005886">
    <property type="term" value="C:plasma membrane"/>
    <property type="evidence" value="ECO:0007669"/>
    <property type="project" value="UniProtKB-SubCell"/>
</dbReference>
<dbReference type="InterPro" id="IPR050647">
    <property type="entry name" value="Plant_LRR-RLKs"/>
</dbReference>
<organism evidence="20 21">
    <name type="scientific">Ananas comosus</name>
    <name type="common">Pineapple</name>
    <name type="synonym">Ananas ananas</name>
    <dbReference type="NCBI Taxonomy" id="4615"/>
    <lineage>
        <taxon>Eukaryota</taxon>
        <taxon>Viridiplantae</taxon>
        <taxon>Streptophyta</taxon>
        <taxon>Embryophyta</taxon>
        <taxon>Tracheophyta</taxon>
        <taxon>Spermatophyta</taxon>
        <taxon>Magnoliopsida</taxon>
        <taxon>Liliopsida</taxon>
        <taxon>Poales</taxon>
        <taxon>Bromeliaceae</taxon>
        <taxon>Bromelioideae</taxon>
        <taxon>Ananas</taxon>
    </lineage>
</organism>
<dbReference type="InterPro" id="IPR000719">
    <property type="entry name" value="Prot_kinase_dom"/>
</dbReference>
<dbReference type="Pfam" id="PF00560">
    <property type="entry name" value="LRR_1"/>
    <property type="match status" value="5"/>
</dbReference>
<dbReference type="FunFam" id="3.80.10.10:FF:000383">
    <property type="entry name" value="Leucine-rich repeat receptor protein kinase EMS1"/>
    <property type="match status" value="1"/>
</dbReference>
<dbReference type="FunFam" id="3.80.10.10:FF:000275">
    <property type="entry name" value="Leucine-rich repeat receptor-like protein kinase"/>
    <property type="match status" value="1"/>
</dbReference>
<dbReference type="FunFam" id="3.80.10.10:FF:000413">
    <property type="entry name" value="Inactive leucine-rich repeat receptor-like protein kinase"/>
    <property type="match status" value="1"/>
</dbReference>
<keyword evidence="4" id="KW-1003">Cell membrane</keyword>
<name>A0A6P5HEU2_ANACO</name>
<dbReference type="Gene3D" id="3.30.200.20">
    <property type="entry name" value="Phosphorylase Kinase, domain 1"/>
    <property type="match status" value="1"/>
</dbReference>
<dbReference type="Gene3D" id="1.10.510.10">
    <property type="entry name" value="Transferase(Phosphotransferase) domain 1"/>
    <property type="match status" value="1"/>
</dbReference>
<keyword evidence="12 17" id="KW-1133">Transmembrane helix</keyword>
<evidence type="ECO:0000256" key="15">
    <source>
        <dbReference type="ARBA" id="ARBA00023180"/>
    </source>
</evidence>
<dbReference type="InterPro" id="IPR001245">
    <property type="entry name" value="Ser-Thr/Tyr_kinase_cat_dom"/>
</dbReference>
<dbReference type="Gramene" id="Aco007120.1.mrna1">
    <property type="protein sequence ID" value="Aco007120.1.mrna1"/>
    <property type="gene ID" value="Aco007120.1.path1"/>
</dbReference>
<comment type="similarity">
    <text evidence="3">Belongs to the RLP family.</text>
</comment>
<reference evidence="21" key="2">
    <citation type="submission" date="2025-08" db="UniProtKB">
        <authorList>
            <consortium name="RefSeq"/>
        </authorList>
    </citation>
    <scope>IDENTIFICATION</scope>
    <source>
        <tissue evidence="21">Leaf</tissue>
    </source>
</reference>
<evidence type="ECO:0000256" key="13">
    <source>
        <dbReference type="ARBA" id="ARBA00023136"/>
    </source>
</evidence>
<dbReference type="GO" id="GO:0033612">
    <property type="term" value="F:receptor serine/threonine kinase binding"/>
    <property type="evidence" value="ECO:0007669"/>
    <property type="project" value="TreeGrafter"/>
</dbReference>
<feature type="chain" id="PRO_5028183790" evidence="18">
    <location>
        <begin position="24"/>
        <end position="950"/>
    </location>
</feature>
<dbReference type="Gene3D" id="3.80.10.10">
    <property type="entry name" value="Ribonuclease Inhibitor"/>
    <property type="match status" value="3"/>
</dbReference>
<evidence type="ECO:0000256" key="8">
    <source>
        <dbReference type="ARBA" id="ARBA00022729"/>
    </source>
</evidence>
<evidence type="ECO:0000256" key="17">
    <source>
        <dbReference type="SAM" id="Phobius"/>
    </source>
</evidence>
<evidence type="ECO:0000256" key="10">
    <source>
        <dbReference type="ARBA" id="ARBA00022741"/>
    </source>
</evidence>
<accession>A0A6P5HEU2</accession>
<feature type="signal peptide" evidence="18">
    <location>
        <begin position="1"/>
        <end position="23"/>
    </location>
</feature>
<keyword evidence="14" id="KW-0675">Receptor</keyword>
<dbReference type="PROSITE" id="PS00107">
    <property type="entry name" value="PROTEIN_KINASE_ATP"/>
    <property type="match status" value="1"/>
</dbReference>
<evidence type="ECO:0000256" key="16">
    <source>
        <dbReference type="PROSITE-ProRule" id="PRU10141"/>
    </source>
</evidence>